<dbReference type="EMBL" id="JAGYWB010000013">
    <property type="protein sequence ID" value="KAI0500997.1"/>
    <property type="molecule type" value="Genomic_DNA"/>
</dbReference>
<gene>
    <name evidence="3" type="ORF">KFK09_019215</name>
</gene>
<keyword evidence="4" id="KW-1185">Reference proteome</keyword>
<protein>
    <submittedName>
        <fullName evidence="3">Uncharacterized protein</fullName>
    </submittedName>
</protein>
<evidence type="ECO:0000256" key="2">
    <source>
        <dbReference type="SAM" id="SignalP"/>
    </source>
</evidence>
<organism evidence="3 4">
    <name type="scientific">Dendrobium nobile</name>
    <name type="common">Orchid</name>
    <dbReference type="NCBI Taxonomy" id="94219"/>
    <lineage>
        <taxon>Eukaryota</taxon>
        <taxon>Viridiplantae</taxon>
        <taxon>Streptophyta</taxon>
        <taxon>Embryophyta</taxon>
        <taxon>Tracheophyta</taxon>
        <taxon>Spermatophyta</taxon>
        <taxon>Magnoliopsida</taxon>
        <taxon>Liliopsida</taxon>
        <taxon>Asparagales</taxon>
        <taxon>Orchidaceae</taxon>
        <taxon>Epidendroideae</taxon>
        <taxon>Malaxideae</taxon>
        <taxon>Dendrobiinae</taxon>
        <taxon>Dendrobium</taxon>
    </lineage>
</organism>
<evidence type="ECO:0000313" key="4">
    <source>
        <dbReference type="Proteomes" id="UP000829196"/>
    </source>
</evidence>
<sequence>MSSLLLLIFLILSLPIYHGSHGRHLNSIRSIEMKTISSPHSIKETGLKMKEEKKNLVAYSVGSKMASKNDRFPRIRHRDQSPGFNIDYAGPKTHPPSHN</sequence>
<dbReference type="OrthoDB" id="689613at2759"/>
<accession>A0A8T3AXY7</accession>
<evidence type="ECO:0000313" key="3">
    <source>
        <dbReference type="EMBL" id="KAI0500997.1"/>
    </source>
</evidence>
<dbReference type="AlphaFoldDB" id="A0A8T3AXY7"/>
<evidence type="ECO:0000256" key="1">
    <source>
        <dbReference type="SAM" id="MobiDB-lite"/>
    </source>
</evidence>
<keyword evidence="2" id="KW-0732">Signal</keyword>
<feature type="region of interest" description="Disordered" evidence="1">
    <location>
        <begin position="68"/>
        <end position="99"/>
    </location>
</feature>
<feature type="chain" id="PRO_5035874480" evidence="2">
    <location>
        <begin position="23"/>
        <end position="99"/>
    </location>
</feature>
<reference evidence="3" key="1">
    <citation type="journal article" date="2022" name="Front. Genet.">
        <title>Chromosome-Scale Assembly of the Dendrobium nobile Genome Provides Insights Into the Molecular Mechanism of the Biosynthesis of the Medicinal Active Ingredient of Dendrobium.</title>
        <authorList>
            <person name="Xu Q."/>
            <person name="Niu S.-C."/>
            <person name="Li K.-L."/>
            <person name="Zheng P.-J."/>
            <person name="Zhang X.-J."/>
            <person name="Jia Y."/>
            <person name="Liu Y."/>
            <person name="Niu Y.-X."/>
            <person name="Yu L.-H."/>
            <person name="Chen D.-F."/>
            <person name="Zhang G.-Q."/>
        </authorList>
    </citation>
    <scope>NUCLEOTIDE SEQUENCE</scope>
    <source>
        <tissue evidence="3">Leaf</tissue>
    </source>
</reference>
<comment type="caution">
    <text evidence="3">The sequence shown here is derived from an EMBL/GenBank/DDBJ whole genome shotgun (WGS) entry which is preliminary data.</text>
</comment>
<proteinExistence type="predicted"/>
<name>A0A8T3AXY7_DENNO</name>
<feature type="signal peptide" evidence="2">
    <location>
        <begin position="1"/>
        <end position="22"/>
    </location>
</feature>
<dbReference type="Proteomes" id="UP000829196">
    <property type="component" value="Unassembled WGS sequence"/>
</dbReference>